<evidence type="ECO:0000313" key="4">
    <source>
        <dbReference type="EMBL" id="QHT38046.1"/>
    </source>
</evidence>
<name>A0A6C0F894_9ZZZZ</name>
<protein>
    <submittedName>
        <fullName evidence="4">Uncharacterized protein</fullName>
    </submittedName>
</protein>
<dbReference type="Gene3D" id="3.80.10.10">
    <property type="entry name" value="Ribonuclease Inhibitor"/>
    <property type="match status" value="1"/>
</dbReference>
<dbReference type="PROSITE" id="PS51450">
    <property type="entry name" value="LRR"/>
    <property type="match status" value="2"/>
</dbReference>
<keyword evidence="2" id="KW-0677">Repeat</keyword>
<dbReference type="GO" id="GO:0031102">
    <property type="term" value="P:neuron projection regeneration"/>
    <property type="evidence" value="ECO:0007669"/>
    <property type="project" value="TreeGrafter"/>
</dbReference>
<organism evidence="4">
    <name type="scientific">viral metagenome</name>
    <dbReference type="NCBI Taxonomy" id="1070528"/>
    <lineage>
        <taxon>unclassified sequences</taxon>
        <taxon>metagenomes</taxon>
        <taxon>organismal metagenomes</taxon>
    </lineage>
</organism>
<dbReference type="AlphaFoldDB" id="A0A6C0F894"/>
<reference evidence="4" key="1">
    <citation type="journal article" date="2020" name="Nature">
        <title>Giant virus diversity and host interactions through global metagenomics.</title>
        <authorList>
            <person name="Schulz F."/>
            <person name="Roux S."/>
            <person name="Paez-Espino D."/>
            <person name="Jungbluth S."/>
            <person name="Walsh D.A."/>
            <person name="Denef V.J."/>
            <person name="McMahon K.D."/>
            <person name="Konstantinidis K.T."/>
            <person name="Eloe-Fadrosh E.A."/>
            <person name="Kyrpides N.C."/>
            <person name="Woyke T."/>
        </authorList>
    </citation>
    <scope>NUCLEOTIDE SEQUENCE</scope>
    <source>
        <strain evidence="4">GVMAG-S-ERX556049-19</strain>
    </source>
</reference>
<dbReference type="PANTHER" id="PTHR47114:SF2">
    <property type="entry name" value="OLIGODENDROCYTE-MYELIN GLYCOPROTEIN"/>
    <property type="match status" value="1"/>
</dbReference>
<dbReference type="SMART" id="SM00365">
    <property type="entry name" value="LRR_SD22"/>
    <property type="match status" value="2"/>
</dbReference>
<dbReference type="PANTHER" id="PTHR47114">
    <property type="match status" value="1"/>
</dbReference>
<proteinExistence type="predicted"/>
<dbReference type="SUPFAM" id="SSF52058">
    <property type="entry name" value="L domain-like"/>
    <property type="match status" value="1"/>
</dbReference>
<accession>A0A6C0F894</accession>
<feature type="coiled-coil region" evidence="3">
    <location>
        <begin position="340"/>
        <end position="404"/>
    </location>
</feature>
<dbReference type="InterPro" id="IPR032675">
    <property type="entry name" value="LRR_dom_sf"/>
</dbReference>
<keyword evidence="3" id="KW-0175">Coiled coil</keyword>
<keyword evidence="1" id="KW-0433">Leucine-rich repeat</keyword>
<evidence type="ECO:0000256" key="3">
    <source>
        <dbReference type="SAM" id="Coils"/>
    </source>
</evidence>
<evidence type="ECO:0000256" key="1">
    <source>
        <dbReference type="ARBA" id="ARBA00022614"/>
    </source>
</evidence>
<dbReference type="InterPro" id="IPR001611">
    <property type="entry name" value="Leu-rich_rpt"/>
</dbReference>
<sequence length="471" mass="55420">MNKEEREQIISNNNSATEELKKYLEGSTKPLKKIYIGYALFGDIDFSILKEMNMGVPEEVIFEEGKITNLYNIPEGIETLKVNKNILNTLDNLPSSLTCLQIEENYLQKVNIANLTELKELNLSHNKLEEIQDLPGSLMDISVSHNKLKMLDLKNIDNLESLNVSNNTITLIENFPENGIPNFIMENTPSIEFRGNIPDEQEDKHKEKTRKKMEVKKALNAYFKLKSKYEKKVHDMRKAVFKNADSRKQGMELLKTIKPTCIHCKRKVGTIFKTTTNYYQAICGDAENPCKLNIKIYTGQFYHYESQLHYFNQYREVSKSSIIREKMNNIFSFTEDDEAKEIFEKHLEEYNLENELYEEMLDTHKELFFNYDKKKEIKNKEKEIYEIQQNNKILIEEYKKTQNKELIKQIVKNNTEQQEPLFKKISQLNNEVQEVNYDNDSGVYSVFKYPVHIDKIEINTDEEPVVKDFIN</sequence>
<evidence type="ECO:0000256" key="2">
    <source>
        <dbReference type="ARBA" id="ARBA00022737"/>
    </source>
</evidence>
<dbReference type="EMBL" id="MN738824">
    <property type="protein sequence ID" value="QHT38046.1"/>
    <property type="molecule type" value="Genomic_DNA"/>
</dbReference>
<dbReference type="InterPro" id="IPR051071">
    <property type="entry name" value="LRR-bact_E3_ubiq_ligases"/>
</dbReference>